<evidence type="ECO:0000256" key="5">
    <source>
        <dbReference type="ARBA" id="ARBA00022821"/>
    </source>
</evidence>
<dbReference type="Gene3D" id="1.10.8.430">
    <property type="entry name" value="Helical domain of apoptotic protease-activating factors"/>
    <property type="match status" value="1"/>
</dbReference>
<reference evidence="12" key="1">
    <citation type="submission" date="2025-08" db="UniProtKB">
        <authorList>
            <consortium name="RefSeq"/>
        </authorList>
    </citation>
    <scope>IDENTIFICATION</scope>
</reference>
<proteinExistence type="inferred from homology"/>
<keyword evidence="4" id="KW-0547">Nucleotide-binding</keyword>
<evidence type="ECO:0000313" key="11">
    <source>
        <dbReference type="Proteomes" id="UP000515124"/>
    </source>
</evidence>
<keyword evidence="5" id="KW-0611">Plant defense</keyword>
<evidence type="ECO:0000256" key="2">
    <source>
        <dbReference type="ARBA" id="ARBA00022614"/>
    </source>
</evidence>
<evidence type="ECO:0000256" key="4">
    <source>
        <dbReference type="ARBA" id="ARBA00022741"/>
    </source>
</evidence>
<name>A0A6P5U4B2_PRUAV</name>
<dbReference type="GO" id="GO:0043531">
    <property type="term" value="F:ADP binding"/>
    <property type="evidence" value="ECO:0007669"/>
    <property type="project" value="InterPro"/>
</dbReference>
<keyword evidence="7" id="KW-0175">Coiled coil</keyword>
<dbReference type="PRINTS" id="PR00364">
    <property type="entry name" value="DISEASERSIST"/>
</dbReference>
<evidence type="ECO:0000256" key="8">
    <source>
        <dbReference type="SAM" id="MobiDB-lite"/>
    </source>
</evidence>
<dbReference type="Gene3D" id="3.80.10.10">
    <property type="entry name" value="Ribonuclease Inhibitor"/>
    <property type="match status" value="3"/>
</dbReference>
<feature type="domain" description="Disease resistance protein At4g27190-like leucine-rich repeats" evidence="10">
    <location>
        <begin position="785"/>
        <end position="904"/>
    </location>
</feature>
<dbReference type="FunFam" id="3.40.50.300:FF:001091">
    <property type="entry name" value="Probable disease resistance protein At1g61300"/>
    <property type="match status" value="1"/>
</dbReference>
<feature type="region of interest" description="Disordered" evidence="8">
    <location>
        <begin position="1463"/>
        <end position="1487"/>
    </location>
</feature>
<dbReference type="Gene3D" id="1.10.10.10">
    <property type="entry name" value="Winged helix-like DNA-binding domain superfamily/Winged helix DNA-binding domain"/>
    <property type="match status" value="1"/>
</dbReference>
<keyword evidence="11" id="KW-1185">Reference proteome</keyword>
<dbReference type="InterPro" id="IPR050905">
    <property type="entry name" value="Plant_NBS-LRR"/>
</dbReference>
<dbReference type="InterPro" id="IPR002182">
    <property type="entry name" value="NB-ARC"/>
</dbReference>
<evidence type="ECO:0000313" key="12">
    <source>
        <dbReference type="RefSeq" id="XP_021834025.1"/>
    </source>
</evidence>
<dbReference type="Proteomes" id="UP000515124">
    <property type="component" value="Unplaced"/>
</dbReference>
<sequence>MEEIGTSIASKIVEKPVALIGRQLSYLIYYDSNIESLKDVLKNLDDKKNDVQRSVDAAKRNGATIKNQVQSWLENVSKIFREVEELEKNVNKQRRCLYGLCPSLKSRYSLSRKAKKIAERVLDLKLDKGLSNNVANLAPLQQLWSIISSEGFKGFESRKDVMNDVLSALRNEKTRIIGICGMGGVGKTTMVREIIKRLEGMSLFDDVVMATVSATINMRTIQTTIAQSLGMKFVDEIESIIAQRLHERIKQSKRILIILDDVWSELKFQDVGIPFGVGLTTNQVHEGCKILLTSRNEEVCKVMGCKDDIFRVQALNKEEAWKLFRATAGESFDNDPEWLRIAEMIADECKGLPIAIVTVGKALLSSNGKHEWLTALHELKNSVPENIPGMEHNVYSCIKLSYDKLESDEVKSCFLFCCLFPEDYDVPIEYLVRYGSGRATFRNTNTVEDVRNKVHSFVGQLKRRYLLLDSLEEECIKMHDIVRDVAISIASKDPHRFMVRSFDAKGGGGGRPGVQKVTNQEHCSAISLIDFKLDENIIDGLECPKLELLQLKNSSSSSEYSNYFKRMKELKVLAFLEVNMSSYLALEKSLLLGEPKYLHTLCLEDCILGDISHVIGGLESLEILSFARSKISKLPIEIGHLQRLRMLDATDCKRLEEIPHGVLSNLRRLEELYMAESFLNWGPATGSKDETSLASLDEVMSLSDHLNVLAIKIPDVQMLRNDEFLLKSQPIRFHVSINISWSYEEESFENQMPGYLFENSLMLRGDVKEYLEIGAVRYFLKQSEDLSLHHTYNLKYVIEELDGQGGFQHLKVLSIDYDNDIEYLLNGTDWTHRGQPAFPILKSVTLENIYKLKVVCRGKLPDKHSFMNLRSIHIDHCCELKYVFSLSVAQNLVQLQSLNVEHCDEVEQIISKERMEANNASHMITFPRLTVLKLYNLPKLLGFYTENQWDSTYEIIKPNDESVNKMKETRNDNQVSGSTSSKSKVVQVGASCNALFPSNCISWLPNLEELVMVYLIREQQSEDSLTSEQGSKENNEPVVNVVFDLEGHDSAFSQLQTFKVQYLNEEHLWKNVQPGFQGFQNVRSLTIEGCDCLKYLCPYEIYKLLVNLQEVEISSCDNMETIVLEAASTEDNIHEEGKETGGSGTRTLFPKLLNSLCLKILPSLERFCPDAYSFAWSSSTRTMYVRNCPKLKTLSFAPVSKKLPAAVVENLSDDHVRDREESGSGCASSTGSGSGFGCAPLVCLQSRPSTRNFTQILSRPVNREVTPANLQTSSARDNNLEDLHVKHCDLLEVIFLVQETPSTQAFDKLRKLKLYRLAMLSHIWEKGLQVSSGFGNLRFLDVRRCDNLRYLFSPHIAKLLTCLETIEVSDCNAMEKIVGEAEGEGESIKDELTFPHVNSIELEDLPKLESFCSQAYTLKWSLALEKVRAVLLIRVCAYSIQRRYGHDTSRNFKDPASVERLGLFGDSDGNQKRGRRRKKEENPPAIAAAPSAVEPIAVEPIAVAISDSSGSEGFLRSSRFFSYSL</sequence>
<keyword evidence="2" id="KW-0433">Leucine-rich repeat</keyword>
<comment type="similarity">
    <text evidence="1">Belongs to the disease resistance NB-LRR family.</text>
</comment>
<dbReference type="GO" id="GO:0006952">
    <property type="term" value="P:defense response"/>
    <property type="evidence" value="ECO:0007669"/>
    <property type="project" value="UniProtKB-KW"/>
</dbReference>
<dbReference type="InterPro" id="IPR042197">
    <property type="entry name" value="Apaf_helical"/>
</dbReference>
<evidence type="ECO:0000259" key="9">
    <source>
        <dbReference type="Pfam" id="PF00931"/>
    </source>
</evidence>
<feature type="domain" description="NB-ARC" evidence="9">
    <location>
        <begin position="159"/>
        <end position="330"/>
    </location>
</feature>
<dbReference type="InterPro" id="IPR036388">
    <property type="entry name" value="WH-like_DNA-bd_sf"/>
</dbReference>
<dbReference type="SUPFAM" id="SSF52058">
    <property type="entry name" value="L domain-like"/>
    <property type="match status" value="2"/>
</dbReference>
<feature type="domain" description="Disease resistance protein At4g27190-like leucine-rich repeats" evidence="10">
    <location>
        <begin position="981"/>
        <end position="1117"/>
    </location>
</feature>
<dbReference type="RefSeq" id="XP_021834025.1">
    <property type="nucleotide sequence ID" value="XM_021978333.1"/>
</dbReference>
<dbReference type="GO" id="GO:0005524">
    <property type="term" value="F:ATP binding"/>
    <property type="evidence" value="ECO:0007669"/>
    <property type="project" value="UniProtKB-KW"/>
</dbReference>
<accession>A0A6P5U4B2</accession>
<dbReference type="InterPro" id="IPR057135">
    <property type="entry name" value="At4g27190-like_LRR"/>
</dbReference>
<organism evidence="11 12">
    <name type="scientific">Prunus avium</name>
    <name type="common">Cherry</name>
    <name type="synonym">Cerasus avium</name>
    <dbReference type="NCBI Taxonomy" id="42229"/>
    <lineage>
        <taxon>Eukaryota</taxon>
        <taxon>Viridiplantae</taxon>
        <taxon>Streptophyta</taxon>
        <taxon>Embryophyta</taxon>
        <taxon>Tracheophyta</taxon>
        <taxon>Spermatophyta</taxon>
        <taxon>Magnoliopsida</taxon>
        <taxon>eudicotyledons</taxon>
        <taxon>Gunneridae</taxon>
        <taxon>Pentapetalae</taxon>
        <taxon>rosids</taxon>
        <taxon>fabids</taxon>
        <taxon>Rosales</taxon>
        <taxon>Rosaceae</taxon>
        <taxon>Amygdaloideae</taxon>
        <taxon>Amygdaleae</taxon>
        <taxon>Prunus</taxon>
    </lineage>
</organism>
<dbReference type="Gene3D" id="3.40.50.300">
    <property type="entry name" value="P-loop containing nucleotide triphosphate hydrolases"/>
    <property type="match status" value="1"/>
</dbReference>
<dbReference type="KEGG" id="pavi:110773812"/>
<dbReference type="InterPro" id="IPR027417">
    <property type="entry name" value="P-loop_NTPase"/>
</dbReference>
<dbReference type="Pfam" id="PF00931">
    <property type="entry name" value="NB-ARC"/>
    <property type="match status" value="1"/>
</dbReference>
<dbReference type="GeneID" id="110773812"/>
<dbReference type="PANTHER" id="PTHR33463">
    <property type="entry name" value="NB-ARC DOMAIN-CONTAINING PROTEIN-RELATED"/>
    <property type="match status" value="1"/>
</dbReference>
<evidence type="ECO:0000259" key="10">
    <source>
        <dbReference type="Pfam" id="PF23247"/>
    </source>
</evidence>
<dbReference type="InterPro" id="IPR032675">
    <property type="entry name" value="LRR_dom_sf"/>
</dbReference>
<gene>
    <name evidence="12" type="primary">LOC110773812</name>
</gene>
<evidence type="ECO:0000256" key="3">
    <source>
        <dbReference type="ARBA" id="ARBA00022737"/>
    </source>
</evidence>
<feature type="domain" description="Disease resistance protein At4g27190-like leucine-rich repeats" evidence="10">
    <location>
        <begin position="1278"/>
        <end position="1372"/>
    </location>
</feature>
<keyword evidence="6" id="KW-0067">ATP-binding</keyword>
<keyword evidence="3" id="KW-0677">Repeat</keyword>
<evidence type="ECO:0000256" key="6">
    <source>
        <dbReference type="ARBA" id="ARBA00022840"/>
    </source>
</evidence>
<feature type="coiled-coil region" evidence="7">
    <location>
        <begin position="34"/>
        <end position="89"/>
    </location>
</feature>
<evidence type="ECO:0000256" key="7">
    <source>
        <dbReference type="SAM" id="Coils"/>
    </source>
</evidence>
<protein>
    <submittedName>
        <fullName evidence="12">Probable disease resistance protein At4g27220</fullName>
    </submittedName>
</protein>
<dbReference type="SUPFAM" id="SSF52540">
    <property type="entry name" value="P-loop containing nucleoside triphosphate hydrolases"/>
    <property type="match status" value="1"/>
</dbReference>
<evidence type="ECO:0000256" key="1">
    <source>
        <dbReference type="ARBA" id="ARBA00008894"/>
    </source>
</evidence>
<dbReference type="PANTHER" id="PTHR33463:SF203">
    <property type="entry name" value="AAA+ ATPASE DOMAIN-CONTAINING PROTEIN"/>
    <property type="match status" value="1"/>
</dbReference>
<dbReference type="Pfam" id="PF23247">
    <property type="entry name" value="LRR_RPS2"/>
    <property type="match status" value="3"/>
</dbReference>